<comment type="caution">
    <text evidence="3">The sequence shown here is derived from an EMBL/GenBank/DDBJ whole genome shotgun (WGS) entry which is preliminary data.</text>
</comment>
<dbReference type="SUPFAM" id="SSF50022">
    <property type="entry name" value="ISP domain"/>
    <property type="match status" value="1"/>
</dbReference>
<dbReference type="Gene3D" id="2.20.25.680">
    <property type="match status" value="1"/>
</dbReference>
<dbReference type="SUPFAM" id="SSF55961">
    <property type="entry name" value="Bet v1-like"/>
    <property type="match status" value="1"/>
</dbReference>
<keyword evidence="1" id="KW-0560">Oxidoreductase</keyword>
<dbReference type="GO" id="GO:0016491">
    <property type="term" value="F:oxidoreductase activity"/>
    <property type="evidence" value="ECO:0007669"/>
    <property type="project" value="UniProtKB-KW"/>
</dbReference>
<name>A0A433UQ28_ANAVA</name>
<dbReference type="InterPro" id="IPR044043">
    <property type="entry name" value="VanA_C_cat"/>
</dbReference>
<dbReference type="Gene3D" id="3.90.380.10">
    <property type="entry name" value="Naphthalene 1,2-dioxygenase Alpha Subunit, Chain A, domain 1"/>
    <property type="match status" value="1"/>
</dbReference>
<evidence type="ECO:0000313" key="3">
    <source>
        <dbReference type="EMBL" id="RUS95950.1"/>
    </source>
</evidence>
<protein>
    <recommendedName>
        <fullName evidence="2">Vanillate O-demethylase oxygenase-like C-terminal catalytic domain-containing protein</fullName>
    </recommendedName>
</protein>
<dbReference type="Pfam" id="PF19112">
    <property type="entry name" value="VanA_C"/>
    <property type="match status" value="1"/>
</dbReference>
<evidence type="ECO:0000259" key="2">
    <source>
        <dbReference type="Pfam" id="PF19112"/>
    </source>
</evidence>
<reference evidence="3 4" key="1">
    <citation type="journal article" date="2019" name="Genome Biol. Evol.">
        <title>Day and night: Metabolic profiles and evolutionary relationships of six axenic non-marine cyanobacteria.</title>
        <authorList>
            <person name="Will S.E."/>
            <person name="Henke P."/>
            <person name="Boedeker C."/>
            <person name="Huang S."/>
            <person name="Brinkmann H."/>
            <person name="Rohde M."/>
            <person name="Jarek M."/>
            <person name="Friedl T."/>
            <person name="Seufert S."/>
            <person name="Schumacher M."/>
            <person name="Overmann J."/>
            <person name="Neumann-Schaal M."/>
            <person name="Petersen J."/>
        </authorList>
    </citation>
    <scope>NUCLEOTIDE SEQUENCE [LARGE SCALE GENOMIC DNA]</scope>
    <source>
        <strain evidence="3 4">SAG 1403-4b</strain>
    </source>
</reference>
<organism evidence="3 4">
    <name type="scientific">Trichormus variabilis SAG 1403-4b</name>
    <dbReference type="NCBI Taxonomy" id="447716"/>
    <lineage>
        <taxon>Bacteria</taxon>
        <taxon>Bacillati</taxon>
        <taxon>Cyanobacteriota</taxon>
        <taxon>Cyanophyceae</taxon>
        <taxon>Nostocales</taxon>
        <taxon>Nostocaceae</taxon>
        <taxon>Trichormus</taxon>
    </lineage>
</organism>
<keyword evidence="4" id="KW-1185">Reference proteome</keyword>
<dbReference type="AlphaFoldDB" id="A0A433UQ28"/>
<gene>
    <name evidence="3" type="ORF">DSM107003_26120</name>
</gene>
<dbReference type="EMBL" id="RSCM01000008">
    <property type="protein sequence ID" value="RUS95950.1"/>
    <property type="molecule type" value="Genomic_DNA"/>
</dbReference>
<dbReference type="PANTHER" id="PTHR21266:SF60">
    <property type="entry name" value="3-KETOSTEROID-9-ALPHA-MONOOXYGENASE, OXYGENASE COMPONENT"/>
    <property type="match status" value="1"/>
</dbReference>
<proteinExistence type="predicted"/>
<sequence>MLINNNSKMAKIPLFLRNTWYYALPSQQLKSGQILSKTLLNEQIIFSRDRSGAVSAKLNETKSYPIQEAQGNIWIYMSNDETPLILEDIPRIPDFGDQSHQAFESIRLPCDVDHAVVGLIDPAHIAFVHQAWWWRSPETLKEVVKIFDPSLYGFTMRKHPLEQQTFFYRLIGRNPQIEISFRLPGIRIEGISTEKHMVYNVTAITPISETETEETTLFYTTLPWFPIFKPLLLWFTRSFLHQDRKILLKQQIGLQHNPPLTLVGDADAQARWYYRLKAEFAQSQIQGRSFVHPIREKVLRWRS</sequence>
<dbReference type="InterPro" id="IPR036922">
    <property type="entry name" value="Rieske_2Fe-2S_sf"/>
</dbReference>
<dbReference type="Proteomes" id="UP000276103">
    <property type="component" value="Unassembled WGS sequence"/>
</dbReference>
<accession>A0A433UQ28</accession>
<dbReference type="GO" id="GO:0051537">
    <property type="term" value="F:2 iron, 2 sulfur cluster binding"/>
    <property type="evidence" value="ECO:0007669"/>
    <property type="project" value="InterPro"/>
</dbReference>
<evidence type="ECO:0000256" key="1">
    <source>
        <dbReference type="ARBA" id="ARBA00023002"/>
    </source>
</evidence>
<feature type="domain" description="Vanillate O-demethylase oxygenase-like C-terminal catalytic" evidence="2">
    <location>
        <begin position="119"/>
        <end position="268"/>
    </location>
</feature>
<dbReference type="InterPro" id="IPR050584">
    <property type="entry name" value="Cholesterol_7-desaturase"/>
</dbReference>
<dbReference type="PANTHER" id="PTHR21266">
    <property type="entry name" value="IRON-SULFUR DOMAIN CONTAINING PROTEIN"/>
    <property type="match status" value="1"/>
</dbReference>
<evidence type="ECO:0000313" key="4">
    <source>
        <dbReference type="Proteomes" id="UP000276103"/>
    </source>
</evidence>